<evidence type="ECO:0000259" key="1">
    <source>
        <dbReference type="Pfam" id="PF03629"/>
    </source>
</evidence>
<accession>A0A2I4EKA7</accession>
<proteinExistence type="predicted"/>
<sequence>MFLFVIFFVLVTHVGSIMPGELKPDNIFLLAGQSNMAGRGGVYNDTVTNLLKWDGLVPPQCTPTPNILTLSLNKTWEIAREPLHKEIDNLKTCGVGPGMPFTNQILAERPDFGVIGLVPCAIGGTKIEQWQKGTILYNQLMDRARAASQSGGRICALLWYQGESDCGEQDAMLYKGRLEKFFNDVREDLNSPYLPINLVVISSGEGEFLTSVRDAQLNINLSNFNSVDAVGSTFIADHLHLDTRSAVRIGQKLADSFLYIISPRSN</sequence>
<dbReference type="RefSeq" id="XP_018819837.1">
    <property type="nucleotide sequence ID" value="XM_018964292.1"/>
</dbReference>
<dbReference type="AlphaFoldDB" id="A0A2I4EKA7"/>
<evidence type="ECO:0000313" key="3">
    <source>
        <dbReference type="RefSeq" id="XP_018819837.1"/>
    </source>
</evidence>
<organism evidence="2 3">
    <name type="scientific">Juglans regia</name>
    <name type="common">English walnut</name>
    <dbReference type="NCBI Taxonomy" id="51240"/>
    <lineage>
        <taxon>Eukaryota</taxon>
        <taxon>Viridiplantae</taxon>
        <taxon>Streptophyta</taxon>
        <taxon>Embryophyta</taxon>
        <taxon>Tracheophyta</taxon>
        <taxon>Spermatophyta</taxon>
        <taxon>Magnoliopsida</taxon>
        <taxon>eudicotyledons</taxon>
        <taxon>Gunneridae</taxon>
        <taxon>Pentapetalae</taxon>
        <taxon>rosids</taxon>
        <taxon>fabids</taxon>
        <taxon>Fagales</taxon>
        <taxon>Juglandaceae</taxon>
        <taxon>Juglans</taxon>
    </lineage>
</organism>
<dbReference type="InterPro" id="IPR005181">
    <property type="entry name" value="SASA"/>
</dbReference>
<gene>
    <name evidence="3" type="primary">LOC108990350</name>
</gene>
<keyword evidence="2" id="KW-1185">Reference proteome</keyword>
<dbReference type="PANTHER" id="PTHR31988">
    <property type="entry name" value="ESTERASE, PUTATIVE (DUF303)-RELATED"/>
    <property type="match status" value="1"/>
</dbReference>
<dbReference type="PANTHER" id="PTHR31988:SF15">
    <property type="entry name" value="ESTERASE, PUTATIVE (DUF303)-RELATED"/>
    <property type="match status" value="1"/>
</dbReference>
<dbReference type="Pfam" id="PF03629">
    <property type="entry name" value="SASA"/>
    <property type="match status" value="1"/>
</dbReference>
<dbReference type="GeneID" id="108990350"/>
<name>A0A2I4EKA7_JUGRE</name>
<feature type="domain" description="Sialate O-acetylesterase" evidence="1">
    <location>
        <begin position="25"/>
        <end position="258"/>
    </location>
</feature>
<dbReference type="InterPro" id="IPR036514">
    <property type="entry name" value="SGNH_hydro_sf"/>
</dbReference>
<dbReference type="Gene3D" id="3.40.50.1110">
    <property type="entry name" value="SGNH hydrolase"/>
    <property type="match status" value="1"/>
</dbReference>
<protein>
    <submittedName>
        <fullName evidence="3">Probable carbohydrate esterase At4g34215</fullName>
    </submittedName>
</protein>
<evidence type="ECO:0000313" key="2">
    <source>
        <dbReference type="Proteomes" id="UP000235220"/>
    </source>
</evidence>
<dbReference type="GO" id="GO:0052689">
    <property type="term" value="F:carboxylic ester hydrolase activity"/>
    <property type="evidence" value="ECO:0000318"/>
    <property type="project" value="GO_Central"/>
</dbReference>
<dbReference type="Gramene" id="Jr15_04420_p1">
    <property type="protein sequence ID" value="cds.Jr15_04420_p1"/>
    <property type="gene ID" value="Jr15_04420"/>
</dbReference>
<dbReference type="InterPro" id="IPR052940">
    <property type="entry name" value="Carb_Esterase_6"/>
</dbReference>
<reference evidence="3" key="1">
    <citation type="submission" date="2025-08" db="UniProtKB">
        <authorList>
            <consortium name="RefSeq"/>
        </authorList>
    </citation>
    <scope>IDENTIFICATION</scope>
    <source>
        <tissue evidence="3">Leaves</tissue>
    </source>
</reference>
<dbReference type="KEGG" id="jre:108990350"/>
<dbReference type="GO" id="GO:0019752">
    <property type="term" value="P:carboxylic acid metabolic process"/>
    <property type="evidence" value="ECO:0000318"/>
    <property type="project" value="GO_Central"/>
</dbReference>
<dbReference type="SUPFAM" id="SSF52266">
    <property type="entry name" value="SGNH hydrolase"/>
    <property type="match status" value="1"/>
</dbReference>
<dbReference type="OrthoDB" id="42638at2759"/>
<dbReference type="Proteomes" id="UP000235220">
    <property type="component" value="Chromosome 15"/>
</dbReference>